<dbReference type="InterPro" id="IPR007383">
    <property type="entry name" value="DUF445"/>
</dbReference>
<comment type="similarity">
    <text evidence="2">Belongs to the UPF0754 family.</text>
</comment>
<evidence type="ECO:0000256" key="6">
    <source>
        <dbReference type="SAM" id="Phobius"/>
    </source>
</evidence>
<dbReference type="Pfam" id="PF04286">
    <property type="entry name" value="DUF445"/>
    <property type="match status" value="1"/>
</dbReference>
<evidence type="ECO:0000256" key="4">
    <source>
        <dbReference type="ARBA" id="ARBA00022989"/>
    </source>
</evidence>
<feature type="transmembrane region" description="Helical" evidence="6">
    <location>
        <begin position="180"/>
        <end position="199"/>
    </location>
</feature>
<dbReference type="RefSeq" id="WP_068556996.1">
    <property type="nucleotide sequence ID" value="NZ_LOEE01000049.1"/>
</dbReference>
<evidence type="ECO:0000256" key="5">
    <source>
        <dbReference type="ARBA" id="ARBA00023136"/>
    </source>
</evidence>
<dbReference type="Proteomes" id="UP000070456">
    <property type="component" value="Unassembled WGS sequence"/>
</dbReference>
<name>A0A140L231_9FIRM</name>
<organism evidence="7 8">
    <name type="scientific">Thermotalea metallivorans</name>
    <dbReference type="NCBI Taxonomy" id="520762"/>
    <lineage>
        <taxon>Bacteria</taxon>
        <taxon>Bacillati</taxon>
        <taxon>Bacillota</taxon>
        <taxon>Clostridia</taxon>
        <taxon>Peptostreptococcales</taxon>
        <taxon>Thermotaleaceae</taxon>
        <taxon>Thermotalea</taxon>
    </lineage>
</organism>
<keyword evidence="8" id="KW-1185">Reference proteome</keyword>
<dbReference type="EMBL" id="LOEE01000049">
    <property type="protein sequence ID" value="KXG74606.1"/>
    <property type="molecule type" value="Genomic_DNA"/>
</dbReference>
<comment type="caution">
    <text evidence="7">The sequence shown here is derived from an EMBL/GenBank/DDBJ whole genome shotgun (WGS) entry which is preliminary data.</text>
</comment>
<evidence type="ECO:0000313" key="7">
    <source>
        <dbReference type="EMBL" id="KXG74606.1"/>
    </source>
</evidence>
<keyword evidence="5 6" id="KW-0472">Membrane</keyword>
<keyword evidence="4 6" id="KW-1133">Transmembrane helix</keyword>
<evidence type="ECO:0008006" key="9">
    <source>
        <dbReference type="Google" id="ProtNLM"/>
    </source>
</evidence>
<protein>
    <recommendedName>
        <fullName evidence="9">DUF445 domain-containing protein</fullName>
    </recommendedName>
</protein>
<dbReference type="OrthoDB" id="9787430at2"/>
<keyword evidence="3 6" id="KW-0812">Transmembrane</keyword>
<evidence type="ECO:0000313" key="8">
    <source>
        <dbReference type="Proteomes" id="UP000070456"/>
    </source>
</evidence>
<dbReference type="AlphaFoldDB" id="A0A140L231"/>
<evidence type="ECO:0000256" key="2">
    <source>
        <dbReference type="ARBA" id="ARBA00008053"/>
    </source>
</evidence>
<evidence type="ECO:0000256" key="3">
    <source>
        <dbReference type="ARBA" id="ARBA00022692"/>
    </source>
</evidence>
<dbReference type="GO" id="GO:0012505">
    <property type="term" value="C:endomembrane system"/>
    <property type="evidence" value="ECO:0007669"/>
    <property type="project" value="UniProtKB-SubCell"/>
</dbReference>
<evidence type="ECO:0000256" key="1">
    <source>
        <dbReference type="ARBA" id="ARBA00004308"/>
    </source>
</evidence>
<dbReference type="PANTHER" id="PTHR35791">
    <property type="entry name" value="UPF0754 MEMBRANE PROTEIN YHEB"/>
    <property type="match status" value="1"/>
</dbReference>
<sequence length="200" mass="22782">MFWIKLMILALVGAAIGWFTNVLAIKLIFRPFNPIRISILNLTFQGLIPKRKPELAKSIGEIVESELISIEEIIDRFIESENKREMIFGIKRKIKKIAEQKLPVIIPSAIKMMLLDYIDDIIDREAEGAITELTEKMIHKATGQIKISQMIEEKINRFEIEKLESIILAIAQKELKHIEILGGIIGFIIGILQGLVLLLI</sequence>
<accession>A0A140L231</accession>
<comment type="subcellular location">
    <subcellularLocation>
        <location evidence="1">Endomembrane system</location>
    </subcellularLocation>
</comment>
<dbReference type="PANTHER" id="PTHR35791:SF1">
    <property type="entry name" value="UPF0754 MEMBRANE PROTEIN YHEB"/>
    <property type="match status" value="1"/>
</dbReference>
<dbReference type="PATRIC" id="fig|520762.4.peg.2480"/>
<reference evidence="7 8" key="1">
    <citation type="submission" date="2015-12" db="EMBL/GenBank/DDBJ databases">
        <title>Draft genome sequence of the thermoanaerobe Thermotalea metallivorans, an isolate from the runoff channel of the Great Artesian Basin, Australia.</title>
        <authorList>
            <person name="Patel B.K."/>
        </authorList>
    </citation>
    <scope>NUCLEOTIDE SEQUENCE [LARGE SCALE GENOMIC DNA]</scope>
    <source>
        <strain evidence="7 8">B2-1</strain>
    </source>
</reference>
<gene>
    <name evidence="7" type="ORF">AN619_22410</name>
</gene>
<proteinExistence type="inferred from homology"/>
<dbReference type="STRING" id="520762.AN619_22410"/>